<feature type="transmembrane region" description="Helical" evidence="4">
    <location>
        <begin position="363"/>
        <end position="383"/>
    </location>
</feature>
<protein>
    <recommendedName>
        <fullName evidence="5">Major facilitator superfamily (MFS) profile domain-containing protein</fullName>
    </recommendedName>
</protein>
<dbReference type="AlphaFoldDB" id="A0A1F6D355"/>
<proteinExistence type="predicted"/>
<comment type="caution">
    <text evidence="6">The sequence shown here is derived from an EMBL/GenBank/DDBJ whole genome shotgun (WGS) entry which is preliminary data.</text>
</comment>
<dbReference type="SUPFAM" id="SSF103473">
    <property type="entry name" value="MFS general substrate transporter"/>
    <property type="match status" value="1"/>
</dbReference>
<dbReference type="InterPro" id="IPR052528">
    <property type="entry name" value="Sugar_transport-like"/>
</dbReference>
<feature type="transmembrane region" description="Helical" evidence="4">
    <location>
        <begin position="274"/>
        <end position="292"/>
    </location>
</feature>
<feature type="transmembrane region" description="Helical" evidence="4">
    <location>
        <begin position="241"/>
        <end position="262"/>
    </location>
</feature>
<feature type="transmembrane region" description="Helical" evidence="4">
    <location>
        <begin position="191"/>
        <end position="210"/>
    </location>
</feature>
<dbReference type="PROSITE" id="PS50850">
    <property type="entry name" value="MFS"/>
    <property type="match status" value="1"/>
</dbReference>
<dbReference type="Proteomes" id="UP000178606">
    <property type="component" value="Unassembled WGS sequence"/>
</dbReference>
<evidence type="ECO:0000259" key="5">
    <source>
        <dbReference type="PROSITE" id="PS50850"/>
    </source>
</evidence>
<keyword evidence="1 4" id="KW-0812">Transmembrane</keyword>
<evidence type="ECO:0000256" key="3">
    <source>
        <dbReference type="ARBA" id="ARBA00023136"/>
    </source>
</evidence>
<organism evidence="6 7">
    <name type="scientific">Handelsmanbacteria sp. (strain RIFCSPLOWO2_12_FULL_64_10)</name>
    <dbReference type="NCBI Taxonomy" id="1817868"/>
    <lineage>
        <taxon>Bacteria</taxon>
        <taxon>Candidatus Handelsmaniibacteriota</taxon>
    </lineage>
</organism>
<feature type="transmembrane region" description="Helical" evidence="4">
    <location>
        <begin position="327"/>
        <end position="351"/>
    </location>
</feature>
<dbReference type="InterPro" id="IPR011701">
    <property type="entry name" value="MFS"/>
</dbReference>
<evidence type="ECO:0000313" key="7">
    <source>
        <dbReference type="Proteomes" id="UP000178606"/>
    </source>
</evidence>
<accession>A0A1F6D355</accession>
<dbReference type="PANTHER" id="PTHR23526">
    <property type="entry name" value="INTEGRAL MEMBRANE TRANSPORT PROTEIN-RELATED"/>
    <property type="match status" value="1"/>
</dbReference>
<name>A0A1F6D355_HANXR</name>
<keyword evidence="2 4" id="KW-1133">Transmembrane helix</keyword>
<reference evidence="6 7" key="1">
    <citation type="journal article" date="2016" name="Nat. Commun.">
        <title>Thousands of microbial genomes shed light on interconnected biogeochemical processes in an aquifer system.</title>
        <authorList>
            <person name="Anantharaman K."/>
            <person name="Brown C.T."/>
            <person name="Hug L.A."/>
            <person name="Sharon I."/>
            <person name="Castelle C.J."/>
            <person name="Probst A.J."/>
            <person name="Thomas B.C."/>
            <person name="Singh A."/>
            <person name="Wilkins M.J."/>
            <person name="Karaoz U."/>
            <person name="Brodie E.L."/>
            <person name="Williams K.H."/>
            <person name="Hubbard S.S."/>
            <person name="Banfield J.F."/>
        </authorList>
    </citation>
    <scope>NUCLEOTIDE SEQUENCE [LARGE SCALE GENOMIC DNA]</scope>
    <source>
        <strain evidence="7">RIFCSPLOWO2_12_FULL_64_10</strain>
    </source>
</reference>
<dbReference type="GO" id="GO:0022857">
    <property type="term" value="F:transmembrane transporter activity"/>
    <property type="evidence" value="ECO:0007669"/>
    <property type="project" value="InterPro"/>
</dbReference>
<dbReference type="EMBL" id="MFKF01000058">
    <property type="protein sequence ID" value="OGG55873.1"/>
    <property type="molecule type" value="Genomic_DNA"/>
</dbReference>
<feature type="transmembrane region" description="Helical" evidence="4">
    <location>
        <begin position="92"/>
        <end position="112"/>
    </location>
</feature>
<feature type="transmembrane region" description="Helical" evidence="4">
    <location>
        <begin position="162"/>
        <end position="185"/>
    </location>
</feature>
<feature type="domain" description="Major facilitator superfamily (MFS) profile" evidence="5">
    <location>
        <begin position="194"/>
        <end position="449"/>
    </location>
</feature>
<feature type="transmembrane region" description="Helical" evidence="4">
    <location>
        <begin position="60"/>
        <end position="83"/>
    </location>
</feature>
<feature type="transmembrane region" description="Helical" evidence="4">
    <location>
        <begin position="304"/>
        <end position="321"/>
    </location>
</feature>
<dbReference type="InterPro" id="IPR020846">
    <property type="entry name" value="MFS_dom"/>
</dbReference>
<dbReference type="InterPro" id="IPR036259">
    <property type="entry name" value="MFS_trans_sf"/>
</dbReference>
<evidence type="ECO:0000256" key="2">
    <source>
        <dbReference type="ARBA" id="ARBA00022989"/>
    </source>
</evidence>
<evidence type="ECO:0000256" key="4">
    <source>
        <dbReference type="SAM" id="Phobius"/>
    </source>
</evidence>
<keyword evidence="3 4" id="KW-0472">Membrane</keyword>
<evidence type="ECO:0000313" key="6">
    <source>
        <dbReference type="EMBL" id="OGG55873.1"/>
    </source>
</evidence>
<feature type="transmembrane region" description="Helical" evidence="4">
    <location>
        <begin position="26"/>
        <end position="48"/>
    </location>
</feature>
<dbReference type="Pfam" id="PF07690">
    <property type="entry name" value="MFS_1"/>
    <property type="match status" value="1"/>
</dbReference>
<sequence>MEGVGPSPEEGLTWAERRRAEIQSHVSVFLLGILFALNGTGMINAVFLTCCAEEMGASTFQFSVIPALWCLSTFPIFFVALWASRVRRVKALCLWTMAGASASGLAFCPALLLPHSMGTAKVWALLGVSLVGHFICNVFFAGWFVWLPHFVRRGRMGQFQSIRLLVLMAATMLSHAFGGFFLGWFPGMRGFSGLFAIGALAGFLALLPTARIPEPVRTPPASGSVRDAFRAVVRCRPLMRLFSYMILYNSVAMFAGVFPTVFMRKDLLIPYERLGLYTALASAGTLSATLAWGRLVDRFGGRPVMGVAGIGMVAVSFLWALNAPGHIAALPFAQFLSGVAQSAFSVSWLPLLYSLSPPALRGMAGSLSFLTWGAPGAVSPFIGGQVVERLSGAHFRLMGIDMGSIHLLFLIQCLGFALCLPMLRFIRCAPPQTEGAGLDRPESRVTGTG</sequence>
<feature type="transmembrane region" description="Helical" evidence="4">
    <location>
        <begin position="124"/>
        <end position="150"/>
    </location>
</feature>
<gene>
    <name evidence="6" type="ORF">A3F84_21305</name>
</gene>
<evidence type="ECO:0000256" key="1">
    <source>
        <dbReference type="ARBA" id="ARBA00022692"/>
    </source>
</evidence>
<dbReference type="Gene3D" id="1.20.1250.20">
    <property type="entry name" value="MFS general substrate transporter like domains"/>
    <property type="match status" value="1"/>
</dbReference>
<feature type="transmembrane region" description="Helical" evidence="4">
    <location>
        <begin position="403"/>
        <end position="423"/>
    </location>
</feature>
<dbReference type="PANTHER" id="PTHR23526:SF2">
    <property type="entry name" value="MAJOR FACILITATOR SUPERFAMILY (MFS) PROFILE DOMAIN-CONTAINING PROTEIN"/>
    <property type="match status" value="1"/>
</dbReference>